<comment type="caution">
    <text evidence="1">The sequence shown here is derived from an EMBL/GenBank/DDBJ whole genome shotgun (WGS) entry which is preliminary data.</text>
</comment>
<evidence type="ECO:0008006" key="3">
    <source>
        <dbReference type="Google" id="ProtNLM"/>
    </source>
</evidence>
<proteinExistence type="predicted"/>
<dbReference type="AlphaFoldDB" id="A0A833R620"/>
<dbReference type="EMBL" id="SWLB01000011">
    <property type="protein sequence ID" value="KAF3332392.1"/>
    <property type="molecule type" value="Genomic_DNA"/>
</dbReference>
<accession>A0A833R620</accession>
<sequence>MSMSSLRLSPFSSALGPLLSRPSHPQEINISVWWDYTSCPVPHGTSSFKIFDTIVSALRSSEIYGTVSMKAFGMWQHLPASTQDALLQSGITLVHVNQCIWHVAAPPDLHSGCATPIWDNSCPRQSILRLSAFSSALDPLLSRPSHPQEINIFVWWDYTSCPIPHGTSSFEIFGTIVSALRSSEIYDTVSMKAFGMWQHLPTSTQDALLQSGITLVHVNQSLRSSEIYGTVSMKAFGMWQHLPASTQDAQLQSGITLVHINQCMFWLMILHLRR</sequence>
<organism evidence="1 2">
    <name type="scientific">Carex littledalei</name>
    <dbReference type="NCBI Taxonomy" id="544730"/>
    <lineage>
        <taxon>Eukaryota</taxon>
        <taxon>Viridiplantae</taxon>
        <taxon>Streptophyta</taxon>
        <taxon>Embryophyta</taxon>
        <taxon>Tracheophyta</taxon>
        <taxon>Spermatophyta</taxon>
        <taxon>Magnoliopsida</taxon>
        <taxon>Liliopsida</taxon>
        <taxon>Poales</taxon>
        <taxon>Cyperaceae</taxon>
        <taxon>Cyperoideae</taxon>
        <taxon>Cariceae</taxon>
        <taxon>Carex</taxon>
        <taxon>Carex subgen. Euthyceras</taxon>
    </lineage>
</organism>
<dbReference type="OrthoDB" id="549353at2759"/>
<gene>
    <name evidence="1" type="ORF">FCM35_KLT01969</name>
</gene>
<evidence type="ECO:0000313" key="2">
    <source>
        <dbReference type="Proteomes" id="UP000623129"/>
    </source>
</evidence>
<dbReference type="Proteomes" id="UP000623129">
    <property type="component" value="Unassembled WGS sequence"/>
</dbReference>
<keyword evidence="2" id="KW-1185">Reference proteome</keyword>
<dbReference type="GO" id="GO:0005777">
    <property type="term" value="C:peroxisome"/>
    <property type="evidence" value="ECO:0007669"/>
    <property type="project" value="InterPro"/>
</dbReference>
<dbReference type="PANTHER" id="PTHR14379">
    <property type="entry name" value="LIMKAIN B LKAP"/>
    <property type="match status" value="1"/>
</dbReference>
<evidence type="ECO:0000313" key="1">
    <source>
        <dbReference type="EMBL" id="KAF3332392.1"/>
    </source>
</evidence>
<dbReference type="InterPro" id="IPR024768">
    <property type="entry name" value="Marf1"/>
</dbReference>
<dbReference type="GO" id="GO:0010468">
    <property type="term" value="P:regulation of gene expression"/>
    <property type="evidence" value="ECO:0007669"/>
    <property type="project" value="InterPro"/>
</dbReference>
<protein>
    <recommendedName>
        <fullName evidence="3">NYN domain-containing protein</fullName>
    </recommendedName>
</protein>
<dbReference type="PANTHER" id="PTHR14379:SF6">
    <property type="entry name" value="EMB|CAB71880.1"/>
    <property type="match status" value="1"/>
</dbReference>
<name>A0A833R620_9POAL</name>
<reference evidence="1" key="1">
    <citation type="submission" date="2020-01" db="EMBL/GenBank/DDBJ databases">
        <title>Genome sequence of Kobresia littledalei, the first chromosome-level genome in the family Cyperaceae.</title>
        <authorList>
            <person name="Qu G."/>
        </authorList>
    </citation>
    <scope>NUCLEOTIDE SEQUENCE</scope>
    <source>
        <strain evidence="1">C.B.Clarke</strain>
        <tissue evidence="1">Leaf</tissue>
    </source>
</reference>